<comment type="pathway">
    <text evidence="2">Lipid metabolism; sphingolipid metabolism.</text>
</comment>
<dbReference type="PANTHER" id="PTHR43550">
    <property type="entry name" value="3-KETODIHYDROSPHINGOSINE REDUCTASE"/>
    <property type="match status" value="1"/>
</dbReference>
<dbReference type="Pfam" id="PF00106">
    <property type="entry name" value="adh_short"/>
    <property type="match status" value="1"/>
</dbReference>
<dbReference type="FunFam" id="3.40.50.720:FF:000468">
    <property type="entry name" value="Short-chain dehydrogenase, putative"/>
    <property type="match status" value="1"/>
</dbReference>
<proteinExistence type="inferred from homology"/>
<dbReference type="InterPro" id="IPR019479">
    <property type="entry name" value="Peroxiredoxin_C"/>
</dbReference>
<evidence type="ECO:0000256" key="3">
    <source>
        <dbReference type="ARBA" id="ARBA00004991"/>
    </source>
</evidence>
<dbReference type="AlphaFoldDB" id="A0A8T1DQM8"/>
<keyword evidence="4" id="KW-0575">Peroxidase</keyword>
<protein>
    <recommendedName>
        <fullName evidence="14">3-dehydrosphinganine reductase</fullName>
        <ecNumber evidence="14">1.1.1.102</ecNumber>
    </recommendedName>
</protein>
<accession>A0A8T1DQM8</accession>
<dbReference type="EMBL" id="RCMI01000014">
    <property type="protein sequence ID" value="KAG2942936.1"/>
    <property type="molecule type" value="Genomic_DNA"/>
</dbReference>
<dbReference type="InterPro" id="IPR020904">
    <property type="entry name" value="Sc_DH/Rdtase_CS"/>
</dbReference>
<dbReference type="InterPro" id="IPR013766">
    <property type="entry name" value="Thioredoxin_domain"/>
</dbReference>
<evidence type="ECO:0000256" key="5">
    <source>
        <dbReference type="ARBA" id="ARBA00022741"/>
    </source>
</evidence>
<dbReference type="Gene3D" id="3.40.30.10">
    <property type="entry name" value="Glutaredoxin"/>
    <property type="match status" value="1"/>
</dbReference>
<dbReference type="EC" id="1.1.1.102" evidence="14"/>
<comment type="similarity">
    <text evidence="13">Belongs to the peroxiredoxin family. Prx6 subfamily.</text>
</comment>
<dbReference type="CDD" id="cd08939">
    <property type="entry name" value="KDSR-like_SDR_c"/>
    <property type="match status" value="1"/>
</dbReference>
<keyword evidence="5" id="KW-0547">Nucleotide-binding</keyword>
<evidence type="ECO:0000256" key="6">
    <source>
        <dbReference type="ARBA" id="ARBA00022824"/>
    </source>
</evidence>
<organism evidence="16 17">
    <name type="scientific">Phytophthora cactorum</name>
    <dbReference type="NCBI Taxonomy" id="29920"/>
    <lineage>
        <taxon>Eukaryota</taxon>
        <taxon>Sar</taxon>
        <taxon>Stramenopiles</taxon>
        <taxon>Oomycota</taxon>
        <taxon>Peronosporomycetes</taxon>
        <taxon>Peronosporales</taxon>
        <taxon>Peronosporaceae</taxon>
        <taxon>Phytophthora</taxon>
    </lineage>
</organism>
<keyword evidence="9" id="KW-0746">Sphingolipid metabolism</keyword>
<dbReference type="PROSITE" id="PS00061">
    <property type="entry name" value="ADH_SHORT"/>
    <property type="match status" value="1"/>
</dbReference>
<dbReference type="InterPro" id="IPR036249">
    <property type="entry name" value="Thioredoxin-like_sf"/>
</dbReference>
<evidence type="ECO:0000256" key="9">
    <source>
        <dbReference type="ARBA" id="ARBA00022919"/>
    </source>
</evidence>
<keyword evidence="7" id="KW-0521">NADP</keyword>
<dbReference type="FunFam" id="3.30.1020.10:FF:000001">
    <property type="entry name" value="1-Cys peroxiredoxin"/>
    <property type="match status" value="1"/>
</dbReference>
<evidence type="ECO:0000256" key="4">
    <source>
        <dbReference type="ARBA" id="ARBA00022559"/>
    </source>
</evidence>
<sequence>MDLWTVLSAVAGCSLLSFVAKKVRAPGFHVDGKHVFITGGSSGIGLATAKKYAQAGAKVSIIARDAKKLEGAKQEIEAVRKHADAAVFTQSCDVVDFEAVKKAVEAANAFHKRATDHVVCSAGIVEPGYFMEQDVAGFRHSMDINYFGCLHVVHAALPAMIRQHEAEGGSDGGQITLVGSAFSLMACIGSAQYSSSKYAVRGLAESLRNELKLYDIRVSAFYPGNVDTPMLEHELALTPPETKTIEGTLAALVRAVVVAQVVKTHTFEGWYSSSRASERHTGTAGGRQSPLQRLETPHSDNLLREQQFCGEELPDLPYDASNDTSSSLHVYFRGCWGLLFSHPDDFTPICTTELGEVARLENAGEFARRGVKLLALSCNDVASHKRWVFDIEQFSGAKVNYPIVADPSRRIAAQLGMLSQDDLDQKGMPLTVRTLFVLDPQVRVRLMLMYPASTGRNFVEVLRVLDSLQLTDQKELSTPVNWKQGDRVCITPQVSAAEAAENYPDLLVEKLPSSKNYLRFTKQY</sequence>
<evidence type="ECO:0000256" key="8">
    <source>
        <dbReference type="ARBA" id="ARBA00022862"/>
    </source>
</evidence>
<comment type="caution">
    <text evidence="16">The sequence shown here is derived from an EMBL/GenBank/DDBJ whole genome shotgun (WGS) entry which is preliminary data.</text>
</comment>
<evidence type="ECO:0000313" key="16">
    <source>
        <dbReference type="EMBL" id="KAG2942936.1"/>
    </source>
</evidence>
<dbReference type="PANTHER" id="PTHR43550:SF3">
    <property type="entry name" value="3-KETODIHYDROSPHINGOSINE REDUCTASE"/>
    <property type="match status" value="1"/>
</dbReference>
<evidence type="ECO:0000256" key="7">
    <source>
        <dbReference type="ARBA" id="ARBA00022857"/>
    </source>
</evidence>
<dbReference type="PROSITE" id="PS51352">
    <property type="entry name" value="THIOREDOXIN_2"/>
    <property type="match status" value="1"/>
</dbReference>
<keyword evidence="12" id="KW-0676">Redox-active center</keyword>
<dbReference type="GO" id="GO:0030148">
    <property type="term" value="P:sphingolipid biosynthetic process"/>
    <property type="evidence" value="ECO:0007669"/>
    <property type="project" value="InterPro"/>
</dbReference>
<dbReference type="InterPro" id="IPR000866">
    <property type="entry name" value="AhpC/TSA"/>
</dbReference>
<evidence type="ECO:0000256" key="1">
    <source>
        <dbReference type="ARBA" id="ARBA00004240"/>
    </source>
</evidence>
<dbReference type="Gene3D" id="3.40.50.720">
    <property type="entry name" value="NAD(P)-binding Rossmann-like Domain"/>
    <property type="match status" value="1"/>
</dbReference>
<keyword evidence="11" id="KW-0443">Lipid metabolism</keyword>
<evidence type="ECO:0000256" key="14">
    <source>
        <dbReference type="ARBA" id="ARBA00026112"/>
    </source>
</evidence>
<dbReference type="GO" id="GO:0005789">
    <property type="term" value="C:endoplasmic reticulum membrane"/>
    <property type="evidence" value="ECO:0007669"/>
    <property type="project" value="TreeGrafter"/>
</dbReference>
<dbReference type="SUPFAM" id="SSF52833">
    <property type="entry name" value="Thioredoxin-like"/>
    <property type="match status" value="1"/>
</dbReference>
<evidence type="ECO:0000256" key="10">
    <source>
        <dbReference type="ARBA" id="ARBA00023002"/>
    </source>
</evidence>
<dbReference type="SUPFAM" id="SSF51735">
    <property type="entry name" value="NAD(P)-binding Rossmann-fold domains"/>
    <property type="match status" value="1"/>
</dbReference>
<dbReference type="Proteomes" id="UP000774804">
    <property type="component" value="Unassembled WGS sequence"/>
</dbReference>
<dbReference type="GO" id="GO:0006666">
    <property type="term" value="P:3-keto-sphinganine metabolic process"/>
    <property type="evidence" value="ECO:0007669"/>
    <property type="project" value="InterPro"/>
</dbReference>
<evidence type="ECO:0000259" key="15">
    <source>
        <dbReference type="PROSITE" id="PS51352"/>
    </source>
</evidence>
<evidence type="ECO:0000256" key="2">
    <source>
        <dbReference type="ARBA" id="ARBA00004760"/>
    </source>
</evidence>
<dbReference type="InterPro" id="IPR045022">
    <property type="entry name" value="KDSR-like"/>
</dbReference>
<evidence type="ECO:0000256" key="13">
    <source>
        <dbReference type="ARBA" id="ARBA00025719"/>
    </source>
</evidence>
<dbReference type="Pfam" id="PF00578">
    <property type="entry name" value="AhpC-TSA"/>
    <property type="match status" value="1"/>
</dbReference>
<gene>
    <name evidence="16" type="ORF">PC115_g1176</name>
</gene>
<dbReference type="VEuPathDB" id="FungiDB:PC110_g10153"/>
<evidence type="ECO:0000256" key="11">
    <source>
        <dbReference type="ARBA" id="ARBA00023098"/>
    </source>
</evidence>
<dbReference type="Pfam" id="PF10417">
    <property type="entry name" value="1-cysPrx_C"/>
    <property type="match status" value="1"/>
</dbReference>
<dbReference type="GO" id="GO:0051920">
    <property type="term" value="F:peroxiredoxin activity"/>
    <property type="evidence" value="ECO:0007669"/>
    <property type="project" value="InterPro"/>
</dbReference>
<dbReference type="Gene3D" id="3.30.1020.10">
    <property type="entry name" value="Antioxidant, Horf6, Chain A, domain2"/>
    <property type="match status" value="1"/>
</dbReference>
<dbReference type="InterPro" id="IPR036291">
    <property type="entry name" value="NAD(P)-bd_dom_sf"/>
</dbReference>
<keyword evidence="8" id="KW-0049">Antioxidant</keyword>
<dbReference type="InterPro" id="IPR002347">
    <property type="entry name" value="SDR_fam"/>
</dbReference>
<dbReference type="VEuPathDB" id="FungiDB:PC110_g10151"/>
<keyword evidence="6" id="KW-0256">Endoplasmic reticulum</keyword>
<name>A0A8T1DQM8_9STRA</name>
<dbReference type="GO" id="GO:0047560">
    <property type="term" value="F:3-dehydrosphinganine reductase activity"/>
    <property type="evidence" value="ECO:0007669"/>
    <property type="project" value="UniProtKB-EC"/>
</dbReference>
<reference evidence="16" key="1">
    <citation type="submission" date="2018-10" db="EMBL/GenBank/DDBJ databases">
        <title>Effector identification in a new, highly contiguous assembly of the strawberry crown rot pathogen Phytophthora cactorum.</title>
        <authorList>
            <person name="Armitage A.D."/>
            <person name="Nellist C.F."/>
            <person name="Bates H."/>
            <person name="Vickerstaff R.J."/>
            <person name="Harrison R.J."/>
        </authorList>
    </citation>
    <scope>NUCLEOTIDE SEQUENCE</scope>
    <source>
        <strain evidence="16">4032</strain>
    </source>
</reference>
<comment type="pathway">
    <text evidence="3">Sphingolipid metabolism.</text>
</comment>
<dbReference type="PRINTS" id="PR00081">
    <property type="entry name" value="GDHRDH"/>
</dbReference>
<evidence type="ECO:0000313" key="17">
    <source>
        <dbReference type="Proteomes" id="UP000774804"/>
    </source>
</evidence>
<dbReference type="FunFam" id="3.40.30.10:FF:000011">
    <property type="entry name" value="Peroxiredoxin PRX1"/>
    <property type="match status" value="1"/>
</dbReference>
<comment type="subcellular location">
    <subcellularLocation>
        <location evidence="1">Endoplasmic reticulum</location>
    </subcellularLocation>
</comment>
<dbReference type="GO" id="GO:0000166">
    <property type="term" value="F:nucleotide binding"/>
    <property type="evidence" value="ECO:0007669"/>
    <property type="project" value="UniProtKB-KW"/>
</dbReference>
<feature type="domain" description="Thioredoxin" evidence="15">
    <location>
        <begin position="307"/>
        <end position="470"/>
    </location>
</feature>
<evidence type="ECO:0000256" key="12">
    <source>
        <dbReference type="ARBA" id="ARBA00023284"/>
    </source>
</evidence>
<keyword evidence="10" id="KW-0560">Oxidoreductase</keyword>